<dbReference type="AlphaFoldDB" id="A0A6A5BWN4"/>
<reference evidence="1 2" key="1">
    <citation type="journal article" date="2019" name="Sci. Rep.">
        <title>Nanopore sequencing improves the draft genome of the human pathogenic amoeba Naegleria fowleri.</title>
        <authorList>
            <person name="Liechti N."/>
            <person name="Schurch N."/>
            <person name="Bruggmann R."/>
            <person name="Wittwer M."/>
        </authorList>
    </citation>
    <scope>NUCLEOTIDE SEQUENCE [LARGE SCALE GENOMIC DNA]</scope>
    <source>
        <strain evidence="1 2">ATCC 30894</strain>
    </source>
</reference>
<organism evidence="1 2">
    <name type="scientific">Naegleria fowleri</name>
    <name type="common">Brain eating amoeba</name>
    <dbReference type="NCBI Taxonomy" id="5763"/>
    <lineage>
        <taxon>Eukaryota</taxon>
        <taxon>Discoba</taxon>
        <taxon>Heterolobosea</taxon>
        <taxon>Tetramitia</taxon>
        <taxon>Eutetramitia</taxon>
        <taxon>Vahlkampfiidae</taxon>
        <taxon>Naegleria</taxon>
    </lineage>
</organism>
<dbReference type="VEuPathDB" id="AmoebaDB:FDP41_001951"/>
<dbReference type="VEuPathDB" id="AmoebaDB:NF0008930"/>
<dbReference type="Proteomes" id="UP000444721">
    <property type="component" value="Unassembled WGS sequence"/>
</dbReference>
<evidence type="ECO:0000313" key="1">
    <source>
        <dbReference type="EMBL" id="KAF0978881.1"/>
    </source>
</evidence>
<evidence type="ECO:0000313" key="2">
    <source>
        <dbReference type="Proteomes" id="UP000444721"/>
    </source>
</evidence>
<dbReference type="EMBL" id="VFQX01000028">
    <property type="protein sequence ID" value="KAF0978881.1"/>
    <property type="molecule type" value="Genomic_DNA"/>
</dbReference>
<gene>
    <name evidence="1" type="ORF">FDP41_001951</name>
</gene>
<sequence length="427" mass="48871">MFPHIYHGYIPNAHQPIIKAKIDHYGYCKENQHSSVQSNSDQASLPTERLKSFDPRSITTNICVSMDHAFHKTHKSRIENLMNHVESVATATSRSIETKKQSIIPNSNMFIRKNLSDTTSGDFKRHQTKDFPSRVTAQQVELRKGPEIASQHRWSFTRREDPNKNAKPNDYTTKHHLVKSCVSEDFKVSTITKCPKGKMEHISPVRTYPMAEGSTNATPSSYSVDYNTHRHELKSSTSDIEGVHRDNNKYRIQGYSGHIPDENNHTVYGRPNTTLAIVTSKDEKDKKSLSTKQSLYRNDGTILPTKGHTFLSSNYGSDHIPGYMGYVEKTVYDRSKVERVARQDQELVKTISTVSEVAHPNITKANFMKQWQNDSQLRQLFGEFKDKSNFRKNAMVSEFFSHQCGEFMPSSDGKTNAEMFYSSNKRF</sequence>
<proteinExistence type="predicted"/>
<dbReference type="OrthoDB" id="10257621at2759"/>
<name>A0A6A5BWN4_NAEFO</name>
<dbReference type="VEuPathDB" id="AmoebaDB:NfTy_033380"/>
<comment type="caution">
    <text evidence="1">The sequence shown here is derived from an EMBL/GenBank/DDBJ whole genome shotgun (WGS) entry which is preliminary data.</text>
</comment>
<dbReference type="RefSeq" id="XP_044563594.1">
    <property type="nucleotide sequence ID" value="XM_044705092.1"/>
</dbReference>
<accession>A0A6A5BWN4</accession>
<dbReference type="OMA" id="FPHIYHG"/>
<keyword evidence="2" id="KW-1185">Reference proteome</keyword>
<dbReference type="GeneID" id="68109169"/>
<protein>
    <submittedName>
        <fullName evidence="1">Uncharacterized protein</fullName>
    </submittedName>
</protein>